<protein>
    <recommendedName>
        <fullName evidence="3">STAS/SEC14 domain-containing protein</fullName>
    </recommendedName>
</protein>
<dbReference type="AlphaFoldDB" id="A0A1P8WC04"/>
<dbReference type="STRING" id="1891926.Fuma_01188"/>
<proteinExistence type="predicted"/>
<gene>
    <name evidence="1" type="ORF">Fuma_01188</name>
</gene>
<sequence>MFHIEEVESDKYIEVRLTGKLTKEAYDEFVPLAEEQIKERGKVRMLVVMHDFHGWDMAAVWEDTKFGFRHFRDIERLAIVGESQWEKWMTLVCRPFTMAKIKYFDASEVDAARAWMEQDHIPLSHQWIESKRILVLQPSDPLTSSDFEQVAQEVDPIIESGGPLGGLMVEAKSFPGWANLSSMFSHFRFIKNHHHDIKRVALVTDDSVLSHLPSLADHFVAAELKHFDHADKATAMDWLAEAEQAT</sequence>
<dbReference type="InterPro" id="IPR036513">
    <property type="entry name" value="STAS_dom_sf"/>
</dbReference>
<accession>A0A1P8WC04</accession>
<dbReference type="KEGG" id="fmr:Fuma_01188"/>
<dbReference type="RefSeq" id="WP_077023331.1">
    <property type="nucleotide sequence ID" value="NZ_CP017641.1"/>
</dbReference>
<evidence type="ECO:0000313" key="2">
    <source>
        <dbReference type="Proteomes" id="UP000187735"/>
    </source>
</evidence>
<name>A0A1P8WC04_9PLAN</name>
<reference evidence="1 2" key="1">
    <citation type="journal article" date="2016" name="Front. Microbiol.">
        <title>Fuerstia marisgermanicae gen. nov., sp. nov., an Unusual Member of the Phylum Planctomycetes from the German Wadden Sea.</title>
        <authorList>
            <person name="Kohn T."/>
            <person name="Heuer A."/>
            <person name="Jogler M."/>
            <person name="Vollmers J."/>
            <person name="Boedeker C."/>
            <person name="Bunk B."/>
            <person name="Rast P."/>
            <person name="Borchert D."/>
            <person name="Glockner I."/>
            <person name="Freese H.M."/>
            <person name="Klenk H.P."/>
            <person name="Overmann J."/>
            <person name="Kaster A.K."/>
            <person name="Rohde M."/>
            <person name="Wiegand S."/>
            <person name="Jogler C."/>
        </authorList>
    </citation>
    <scope>NUCLEOTIDE SEQUENCE [LARGE SCALE GENOMIC DNA]</scope>
    <source>
        <strain evidence="1 2">NH11</strain>
    </source>
</reference>
<dbReference type="Gene3D" id="3.40.50.10600">
    <property type="entry name" value="SpoIIaa-like domains"/>
    <property type="match status" value="2"/>
</dbReference>
<organism evidence="1 2">
    <name type="scientific">Fuerstiella marisgermanici</name>
    <dbReference type="NCBI Taxonomy" id="1891926"/>
    <lineage>
        <taxon>Bacteria</taxon>
        <taxon>Pseudomonadati</taxon>
        <taxon>Planctomycetota</taxon>
        <taxon>Planctomycetia</taxon>
        <taxon>Planctomycetales</taxon>
        <taxon>Planctomycetaceae</taxon>
        <taxon>Fuerstiella</taxon>
    </lineage>
</organism>
<dbReference type="InterPro" id="IPR038396">
    <property type="entry name" value="SpoIIAA-like_sf"/>
</dbReference>
<keyword evidence="2" id="KW-1185">Reference proteome</keyword>
<dbReference type="EMBL" id="CP017641">
    <property type="protein sequence ID" value="APZ91599.1"/>
    <property type="molecule type" value="Genomic_DNA"/>
</dbReference>
<dbReference type="Proteomes" id="UP000187735">
    <property type="component" value="Chromosome"/>
</dbReference>
<dbReference type="OrthoDB" id="9811577at2"/>
<dbReference type="SUPFAM" id="SSF52091">
    <property type="entry name" value="SpoIIaa-like"/>
    <property type="match status" value="2"/>
</dbReference>
<evidence type="ECO:0008006" key="3">
    <source>
        <dbReference type="Google" id="ProtNLM"/>
    </source>
</evidence>
<dbReference type="InterPro" id="IPR021866">
    <property type="entry name" value="SpoIIAA-like"/>
</dbReference>
<evidence type="ECO:0000313" key="1">
    <source>
        <dbReference type="EMBL" id="APZ91599.1"/>
    </source>
</evidence>
<dbReference type="Pfam" id="PF11964">
    <property type="entry name" value="SpoIIAA-like"/>
    <property type="match status" value="2"/>
</dbReference>